<gene>
    <name evidence="9" type="ORF">DFR58_12248</name>
</gene>
<dbReference type="GO" id="GO:0051604">
    <property type="term" value="P:protein maturation"/>
    <property type="evidence" value="ECO:0007669"/>
    <property type="project" value="InterPro"/>
</dbReference>
<dbReference type="Pfam" id="PF02492">
    <property type="entry name" value="cobW"/>
    <property type="match status" value="1"/>
</dbReference>
<evidence type="ECO:0000256" key="2">
    <source>
        <dbReference type="ARBA" id="ARBA00022596"/>
    </source>
</evidence>
<dbReference type="AlphaFoldDB" id="A0A369ASN7"/>
<dbReference type="NCBIfam" id="TIGR00073">
    <property type="entry name" value="hypB"/>
    <property type="match status" value="1"/>
</dbReference>
<keyword evidence="6" id="KW-0862">Zinc</keyword>
<sequence>MEIKVMKNILDANNSLAEKNRSFFKDRKITAINVMASPGAGKTSIILKIIEALGNDIGISVIEGDIASSIDADKIDGLGIPVVQINTGGGCHLDANMIKAAVDDLRPGHDSIIFIENVGNLVCPSSFDLGEGMRMVIASVPEGHDKPYKYISMFEGADVVILNKTDLIPYIDFDSESFYKGLRSLNEKAPLFEVSCRTGEGVEELAKWLKNAASGKNI</sequence>
<dbReference type="InterPro" id="IPR027417">
    <property type="entry name" value="P-loop_NTPase"/>
</dbReference>
<keyword evidence="10" id="KW-1185">Reference proteome</keyword>
<evidence type="ECO:0000313" key="9">
    <source>
        <dbReference type="EMBL" id="RCX12359.1"/>
    </source>
</evidence>
<dbReference type="GO" id="GO:0003924">
    <property type="term" value="F:GTPase activity"/>
    <property type="evidence" value="ECO:0007669"/>
    <property type="project" value="InterPro"/>
</dbReference>
<keyword evidence="7" id="KW-0342">GTP-binding</keyword>
<evidence type="ECO:0000256" key="1">
    <source>
        <dbReference type="ARBA" id="ARBA00006211"/>
    </source>
</evidence>
<name>A0A369ASN7_9FIRM</name>
<dbReference type="RefSeq" id="WP_114298977.1">
    <property type="nucleotide sequence ID" value="NZ_QPJT01000022.1"/>
</dbReference>
<dbReference type="Proteomes" id="UP000253034">
    <property type="component" value="Unassembled WGS sequence"/>
</dbReference>
<dbReference type="GO" id="GO:0008270">
    <property type="term" value="F:zinc ion binding"/>
    <property type="evidence" value="ECO:0007669"/>
    <property type="project" value="TreeGrafter"/>
</dbReference>
<dbReference type="PANTHER" id="PTHR30134:SF2">
    <property type="entry name" value="HYDROGENASE MATURATION FACTOR HYPB"/>
    <property type="match status" value="1"/>
</dbReference>
<evidence type="ECO:0000256" key="3">
    <source>
        <dbReference type="ARBA" id="ARBA00022723"/>
    </source>
</evidence>
<dbReference type="InterPro" id="IPR004392">
    <property type="entry name" value="Hyd_mat_HypB"/>
</dbReference>
<evidence type="ECO:0000313" key="10">
    <source>
        <dbReference type="Proteomes" id="UP000253034"/>
    </source>
</evidence>
<keyword evidence="3" id="KW-0479">Metal-binding</keyword>
<dbReference type="SUPFAM" id="SSF52540">
    <property type="entry name" value="P-loop containing nucleoside triphosphate hydrolases"/>
    <property type="match status" value="1"/>
</dbReference>
<comment type="caution">
    <text evidence="9">The sequence shown here is derived from an EMBL/GenBank/DDBJ whole genome shotgun (WGS) entry which is preliminary data.</text>
</comment>
<dbReference type="Gene3D" id="3.40.50.300">
    <property type="entry name" value="P-loop containing nucleotide triphosphate hydrolases"/>
    <property type="match status" value="1"/>
</dbReference>
<dbReference type="InterPro" id="IPR003495">
    <property type="entry name" value="CobW/HypB/UreG_nucleotide-bd"/>
</dbReference>
<keyword evidence="5" id="KW-0378">Hydrolase</keyword>
<dbReference type="GO" id="GO:0005525">
    <property type="term" value="F:GTP binding"/>
    <property type="evidence" value="ECO:0007669"/>
    <property type="project" value="UniProtKB-KW"/>
</dbReference>
<evidence type="ECO:0000256" key="6">
    <source>
        <dbReference type="ARBA" id="ARBA00022833"/>
    </source>
</evidence>
<dbReference type="OrthoDB" id="9802035at2"/>
<dbReference type="EMBL" id="QPJT01000022">
    <property type="protein sequence ID" value="RCX12359.1"/>
    <property type="molecule type" value="Genomic_DNA"/>
</dbReference>
<dbReference type="PIRSF" id="PIRSF005624">
    <property type="entry name" value="Ni-bind_GTPase"/>
    <property type="match status" value="1"/>
</dbReference>
<evidence type="ECO:0000256" key="7">
    <source>
        <dbReference type="ARBA" id="ARBA00023134"/>
    </source>
</evidence>
<reference evidence="9 10" key="1">
    <citation type="submission" date="2018-07" db="EMBL/GenBank/DDBJ databases">
        <title>Genomic Encyclopedia of Type Strains, Phase IV (KMG-IV): sequencing the most valuable type-strain genomes for metagenomic binning, comparative biology and taxonomic classification.</title>
        <authorList>
            <person name="Goeker M."/>
        </authorList>
    </citation>
    <scope>NUCLEOTIDE SEQUENCE [LARGE SCALE GENOMIC DNA]</scope>
    <source>
        <strain evidence="9 10">DSM 27016</strain>
    </source>
</reference>
<feature type="domain" description="CobW/HypB/UreG nucleotide-binding" evidence="8">
    <location>
        <begin position="32"/>
        <end position="192"/>
    </location>
</feature>
<comment type="similarity">
    <text evidence="1">Belongs to the SIMIBI class G3E GTPase family. HypB/HupM subfamily.</text>
</comment>
<proteinExistence type="inferred from homology"/>
<keyword evidence="4" id="KW-0547">Nucleotide-binding</keyword>
<dbReference type="PANTHER" id="PTHR30134">
    <property type="entry name" value="HYDROGENASE PROTEIN ASSEMBLY PROTEIN, NICKEL CHAPERONE"/>
    <property type="match status" value="1"/>
</dbReference>
<keyword evidence="2" id="KW-0533">Nickel</keyword>
<accession>A0A369ASN7</accession>
<dbReference type="GO" id="GO:0016151">
    <property type="term" value="F:nickel cation binding"/>
    <property type="evidence" value="ECO:0007669"/>
    <property type="project" value="InterPro"/>
</dbReference>
<organism evidence="9 10">
    <name type="scientific">Anaerobacterium chartisolvens</name>
    <dbReference type="NCBI Taxonomy" id="1297424"/>
    <lineage>
        <taxon>Bacteria</taxon>
        <taxon>Bacillati</taxon>
        <taxon>Bacillota</taxon>
        <taxon>Clostridia</taxon>
        <taxon>Eubacteriales</taxon>
        <taxon>Oscillospiraceae</taxon>
        <taxon>Anaerobacterium</taxon>
    </lineage>
</organism>
<protein>
    <submittedName>
        <fullName evidence="9">Hydrogenase nickel incorporation protein HypB</fullName>
    </submittedName>
</protein>
<evidence type="ECO:0000256" key="4">
    <source>
        <dbReference type="ARBA" id="ARBA00022741"/>
    </source>
</evidence>
<evidence type="ECO:0000259" key="8">
    <source>
        <dbReference type="Pfam" id="PF02492"/>
    </source>
</evidence>
<evidence type="ECO:0000256" key="5">
    <source>
        <dbReference type="ARBA" id="ARBA00022801"/>
    </source>
</evidence>